<organism evidence="1">
    <name type="scientific">Anguilla anguilla</name>
    <name type="common">European freshwater eel</name>
    <name type="synonym">Muraena anguilla</name>
    <dbReference type="NCBI Taxonomy" id="7936"/>
    <lineage>
        <taxon>Eukaryota</taxon>
        <taxon>Metazoa</taxon>
        <taxon>Chordata</taxon>
        <taxon>Craniata</taxon>
        <taxon>Vertebrata</taxon>
        <taxon>Euteleostomi</taxon>
        <taxon>Actinopterygii</taxon>
        <taxon>Neopterygii</taxon>
        <taxon>Teleostei</taxon>
        <taxon>Anguilliformes</taxon>
        <taxon>Anguillidae</taxon>
        <taxon>Anguilla</taxon>
    </lineage>
</organism>
<protein>
    <submittedName>
        <fullName evidence="1">Uncharacterized protein</fullName>
    </submittedName>
</protein>
<dbReference type="EMBL" id="GBXM01018821">
    <property type="protein sequence ID" value="JAH89756.1"/>
    <property type="molecule type" value="Transcribed_RNA"/>
</dbReference>
<reference evidence="1" key="1">
    <citation type="submission" date="2014-11" db="EMBL/GenBank/DDBJ databases">
        <authorList>
            <person name="Amaro Gonzalez C."/>
        </authorList>
    </citation>
    <scope>NUCLEOTIDE SEQUENCE</scope>
</reference>
<sequence>MKGLSIFHVYVNVFYGLYCEEKQLVTPHNLKECILLYTLPHNLWNLQHERSCILLGIPNRGEIGGKHRKGLVRIQDPCRDSQPVQHEFASLRG</sequence>
<dbReference type="AlphaFoldDB" id="A0A0E9WHK4"/>
<accession>A0A0E9WHK4</accession>
<name>A0A0E9WHK4_ANGAN</name>
<reference evidence="1" key="2">
    <citation type="journal article" date="2015" name="Fish Shellfish Immunol.">
        <title>Early steps in the European eel (Anguilla anguilla)-Vibrio vulnificus interaction in the gills: Role of the RtxA13 toxin.</title>
        <authorList>
            <person name="Callol A."/>
            <person name="Pajuelo D."/>
            <person name="Ebbesson L."/>
            <person name="Teles M."/>
            <person name="MacKenzie S."/>
            <person name="Amaro C."/>
        </authorList>
    </citation>
    <scope>NUCLEOTIDE SEQUENCE</scope>
</reference>
<evidence type="ECO:0000313" key="1">
    <source>
        <dbReference type="EMBL" id="JAH89756.1"/>
    </source>
</evidence>
<proteinExistence type="predicted"/>